<evidence type="ECO:0000313" key="5">
    <source>
        <dbReference type="EMBL" id="CAG5110213.1"/>
    </source>
</evidence>
<dbReference type="PANTHER" id="PTHR21237:SF23">
    <property type="entry name" value="GRPE PROTEIN HOMOLOG, MITOCHONDRIAL"/>
    <property type="match status" value="1"/>
</dbReference>
<name>A0ABN7T290_OIKDI</name>
<keyword evidence="6" id="KW-1185">Reference proteome</keyword>
<keyword evidence="2" id="KW-0143">Chaperone</keyword>
<reference evidence="5 6" key="1">
    <citation type="submission" date="2021-04" db="EMBL/GenBank/DDBJ databases">
        <authorList>
            <person name="Bliznina A."/>
        </authorList>
    </citation>
    <scope>NUCLEOTIDE SEQUENCE [LARGE SCALE GENOMIC DNA]</scope>
</reference>
<dbReference type="InterPro" id="IPR009012">
    <property type="entry name" value="GrpE_head"/>
</dbReference>
<accession>A0ABN7T290</accession>
<dbReference type="InterPro" id="IPR000740">
    <property type="entry name" value="GrpE"/>
</dbReference>
<dbReference type="SUPFAM" id="SSF58014">
    <property type="entry name" value="Coiled-coil domain of nucleotide exchange factor GrpE"/>
    <property type="match status" value="1"/>
</dbReference>
<dbReference type="Gene3D" id="3.90.20.20">
    <property type="match status" value="1"/>
</dbReference>
<organism evidence="5 6">
    <name type="scientific">Oikopleura dioica</name>
    <name type="common">Tunicate</name>
    <dbReference type="NCBI Taxonomy" id="34765"/>
    <lineage>
        <taxon>Eukaryota</taxon>
        <taxon>Metazoa</taxon>
        <taxon>Chordata</taxon>
        <taxon>Tunicata</taxon>
        <taxon>Appendicularia</taxon>
        <taxon>Copelata</taxon>
        <taxon>Oikopleuridae</taxon>
        <taxon>Oikopleura</taxon>
    </lineage>
</organism>
<dbReference type="PRINTS" id="PR00773">
    <property type="entry name" value="GRPEPROTEIN"/>
</dbReference>
<protein>
    <submittedName>
        <fullName evidence="5">Oidioi.mRNA.OKI2018_I69.chr2.g4638.t1.cds</fullName>
    </submittedName>
</protein>
<dbReference type="PANTHER" id="PTHR21237">
    <property type="entry name" value="GRPE PROTEIN"/>
    <property type="match status" value="1"/>
</dbReference>
<evidence type="ECO:0000256" key="2">
    <source>
        <dbReference type="ARBA" id="ARBA00023186"/>
    </source>
</evidence>
<feature type="compositionally biased region" description="Basic and acidic residues" evidence="4">
    <location>
        <begin position="17"/>
        <end position="31"/>
    </location>
</feature>
<dbReference type="Gene3D" id="2.30.22.10">
    <property type="entry name" value="Head domain of nucleotide exchange factor GrpE"/>
    <property type="match status" value="1"/>
</dbReference>
<dbReference type="EMBL" id="OU015567">
    <property type="protein sequence ID" value="CAG5110213.1"/>
    <property type="molecule type" value="Genomic_DNA"/>
</dbReference>
<dbReference type="CDD" id="cd00446">
    <property type="entry name" value="GrpE"/>
    <property type="match status" value="1"/>
</dbReference>
<dbReference type="SUPFAM" id="SSF51064">
    <property type="entry name" value="Head domain of nucleotide exchange factor GrpE"/>
    <property type="match status" value="1"/>
</dbReference>
<proteinExistence type="inferred from homology"/>
<feature type="region of interest" description="Disordered" evidence="4">
    <location>
        <begin position="17"/>
        <end position="36"/>
    </location>
</feature>
<evidence type="ECO:0000313" key="6">
    <source>
        <dbReference type="Proteomes" id="UP001158576"/>
    </source>
</evidence>
<dbReference type="InterPro" id="IPR013805">
    <property type="entry name" value="GrpE_CC"/>
</dbReference>
<evidence type="ECO:0000256" key="4">
    <source>
        <dbReference type="SAM" id="MobiDB-lite"/>
    </source>
</evidence>
<dbReference type="Proteomes" id="UP001158576">
    <property type="component" value="Chromosome 2"/>
</dbReference>
<comment type="similarity">
    <text evidence="1 3">Belongs to the GrpE family.</text>
</comment>
<gene>
    <name evidence="5" type="ORF">OKIOD_LOCUS13403</name>
</gene>
<dbReference type="Pfam" id="PF01025">
    <property type="entry name" value="GrpE"/>
    <property type="match status" value="1"/>
</dbReference>
<sequence length="215" mass="24411">MPATSTVVISRRSFFGKKDEEEKKAEKKEQTEGETEQLNITLEEAIEQINSLESQLSEAKAAREKEEKDFKYRLSEIAQEMKSQKTRLDREAEKAKVYGIKSFAKDLLPVADQLQLALENVPAAELEENKALNDLKEGIEMTQQQISKAFEKNQIILVNPEIGAEFDANLHEAVMRVPRAQMPDNEPNTIAFVQKTGYNIKDQVLRPCWVGVVSE</sequence>
<evidence type="ECO:0000256" key="3">
    <source>
        <dbReference type="RuleBase" id="RU004478"/>
    </source>
</evidence>
<dbReference type="HAMAP" id="MF_01151">
    <property type="entry name" value="GrpE"/>
    <property type="match status" value="1"/>
</dbReference>
<evidence type="ECO:0000256" key="1">
    <source>
        <dbReference type="ARBA" id="ARBA00009054"/>
    </source>
</evidence>